<dbReference type="EMBL" id="ACUX02000016">
    <property type="protein sequence ID" value="EEZ60812.1"/>
    <property type="molecule type" value="Genomic_DNA"/>
</dbReference>
<proteinExistence type="predicted"/>
<name>D0WIE6_SLAES</name>
<accession>D0WIE6</accession>
<protein>
    <submittedName>
        <fullName evidence="1">Uncharacterized protein</fullName>
    </submittedName>
</protein>
<comment type="caution">
    <text evidence="1">The sequence shown here is derived from an EMBL/GenBank/DDBJ whole genome shotgun (WGS) entry which is preliminary data.</text>
</comment>
<dbReference type="Proteomes" id="UP000006001">
    <property type="component" value="Unassembled WGS sequence"/>
</dbReference>
<sequence>MTWILLEVVMAGTRTHRAGTFDTEAIELFGCRYFNRNESH</sequence>
<reference evidence="1" key="1">
    <citation type="submission" date="2009-10" db="EMBL/GenBank/DDBJ databases">
        <authorList>
            <person name="Weinstock G."/>
            <person name="Sodergren E."/>
            <person name="Clifton S."/>
            <person name="Fulton L."/>
            <person name="Fulton B."/>
            <person name="Courtney L."/>
            <person name="Fronick C."/>
            <person name="Harrison M."/>
            <person name="Strong C."/>
            <person name="Farmer C."/>
            <person name="Delahaunty K."/>
            <person name="Markovic C."/>
            <person name="Hall O."/>
            <person name="Minx P."/>
            <person name="Tomlinson C."/>
            <person name="Mitreva M."/>
            <person name="Nelson J."/>
            <person name="Hou S."/>
            <person name="Wollam A."/>
            <person name="Pepin K.H."/>
            <person name="Johnson M."/>
            <person name="Bhonagiri V."/>
            <person name="Nash W.E."/>
            <person name="Warren W."/>
            <person name="Chinwalla A."/>
            <person name="Mardis E.R."/>
            <person name="Wilson R.K."/>
        </authorList>
    </citation>
    <scope>NUCLEOTIDE SEQUENCE [LARGE SCALE GENOMIC DNA]</scope>
    <source>
        <strain evidence="1">ATCC 700122</strain>
    </source>
</reference>
<dbReference type="HOGENOM" id="CLU_3296611_0_0_11"/>
<evidence type="ECO:0000313" key="2">
    <source>
        <dbReference type="Proteomes" id="UP000006001"/>
    </source>
</evidence>
<organism evidence="1 2">
    <name type="scientific">Slackia exigua (strain ATCC 700122 / DSM 15923 / CIP 105133 / JCM 11022 / KCTC 5966 / S-7)</name>
    <dbReference type="NCBI Taxonomy" id="649764"/>
    <lineage>
        <taxon>Bacteria</taxon>
        <taxon>Bacillati</taxon>
        <taxon>Actinomycetota</taxon>
        <taxon>Coriobacteriia</taxon>
        <taxon>Eggerthellales</taxon>
        <taxon>Eggerthellaceae</taxon>
        <taxon>Slackia</taxon>
    </lineage>
</organism>
<keyword evidence="2" id="KW-1185">Reference proteome</keyword>
<dbReference type="AlphaFoldDB" id="D0WIE6"/>
<evidence type="ECO:0000313" key="1">
    <source>
        <dbReference type="EMBL" id="EEZ60812.1"/>
    </source>
</evidence>
<gene>
    <name evidence="1" type="ORF">HMPREF0762_01620</name>
</gene>